<comment type="function">
    <text evidence="12">Fluoride-specific ion channel. Important for reducing fluoride concentration in the cell, thus reducing its toxicity.</text>
</comment>
<comment type="subcellular location">
    <subcellularLocation>
        <location evidence="1 12">Cell membrane</location>
        <topology evidence="1 12">Multi-pass membrane protein</topology>
    </subcellularLocation>
</comment>
<dbReference type="PANTHER" id="PTHR28259">
    <property type="entry name" value="FLUORIDE EXPORT PROTEIN 1-RELATED"/>
    <property type="match status" value="1"/>
</dbReference>
<reference evidence="13 14" key="1">
    <citation type="submission" date="2017-11" db="EMBL/GenBank/DDBJ databases">
        <title>Revised Sequence and Annotation of the Rhodobaca barguzinensis strain alga05 Genome.</title>
        <authorList>
            <person name="Kopejtka K."/>
            <person name="Tomasch J.M."/>
            <person name="Bunk B."/>
            <person name="Koblizek M."/>
        </authorList>
    </citation>
    <scope>NUCLEOTIDE SEQUENCE [LARGE SCALE GENOMIC DNA]</scope>
    <source>
        <strain evidence="14">alga05</strain>
    </source>
</reference>
<dbReference type="PANTHER" id="PTHR28259:SF1">
    <property type="entry name" value="FLUORIDE EXPORT PROTEIN 1-RELATED"/>
    <property type="match status" value="1"/>
</dbReference>
<evidence type="ECO:0000313" key="13">
    <source>
        <dbReference type="EMBL" id="ATX65936.1"/>
    </source>
</evidence>
<comment type="activity regulation">
    <text evidence="12">Na(+) is not transported, but it plays an essential structural role and its presence is essential for fluoride channel function.</text>
</comment>
<dbReference type="AlphaFoldDB" id="A0A2K8KAD4"/>
<feature type="binding site" evidence="12">
    <location>
        <position position="74"/>
    </location>
    <ligand>
        <name>Na(+)</name>
        <dbReference type="ChEBI" id="CHEBI:29101"/>
        <note>structural</note>
    </ligand>
</feature>
<evidence type="ECO:0000256" key="12">
    <source>
        <dbReference type="HAMAP-Rule" id="MF_00454"/>
    </source>
</evidence>
<sequence>MQATIINMLAVGLGGAMGTGLRVLLSLGAFRIWNDYAFIGTLAANILGAALIGYLATRDMTARAKAMWMTGFCGGFTTFSLFSLEILILSDRSITLMLGYGAASLVLWVLGVWGGWRLGQPAAKT</sequence>
<proteinExistence type="inferred from homology"/>
<keyword evidence="2 12" id="KW-1003">Cell membrane</keyword>
<keyword evidence="7 12" id="KW-0406">Ion transport</keyword>
<dbReference type="InterPro" id="IPR003691">
    <property type="entry name" value="FluC"/>
</dbReference>
<evidence type="ECO:0000256" key="3">
    <source>
        <dbReference type="ARBA" id="ARBA00022519"/>
    </source>
</evidence>
<keyword evidence="12" id="KW-0813">Transport</keyword>
<dbReference type="KEGG" id="rbg:BG454_08925"/>
<evidence type="ECO:0000256" key="4">
    <source>
        <dbReference type="ARBA" id="ARBA00022692"/>
    </source>
</evidence>
<evidence type="ECO:0000256" key="1">
    <source>
        <dbReference type="ARBA" id="ARBA00004651"/>
    </source>
</evidence>
<dbReference type="EMBL" id="CP024899">
    <property type="protein sequence ID" value="ATX65936.1"/>
    <property type="molecule type" value="Genomic_DNA"/>
</dbReference>
<keyword evidence="5 12" id="KW-1133">Transmembrane helix</keyword>
<evidence type="ECO:0000256" key="7">
    <source>
        <dbReference type="ARBA" id="ARBA00023065"/>
    </source>
</evidence>
<comment type="catalytic activity">
    <reaction evidence="11">
        <text>fluoride(in) = fluoride(out)</text>
        <dbReference type="Rhea" id="RHEA:76159"/>
        <dbReference type="ChEBI" id="CHEBI:17051"/>
    </reaction>
    <physiologicalReaction direction="left-to-right" evidence="11">
        <dbReference type="Rhea" id="RHEA:76160"/>
    </physiologicalReaction>
</comment>
<evidence type="ECO:0000313" key="14">
    <source>
        <dbReference type="Proteomes" id="UP000228948"/>
    </source>
</evidence>
<keyword evidence="4 12" id="KW-0812">Transmembrane</keyword>
<dbReference type="GO" id="GO:0046872">
    <property type="term" value="F:metal ion binding"/>
    <property type="evidence" value="ECO:0007669"/>
    <property type="project" value="UniProtKB-KW"/>
</dbReference>
<organism evidence="13 14">
    <name type="scientific">Roseinatronobacter bogoriensis subsp. barguzinensis</name>
    <dbReference type="NCBI Taxonomy" id="441209"/>
    <lineage>
        <taxon>Bacteria</taxon>
        <taxon>Pseudomonadati</taxon>
        <taxon>Pseudomonadota</taxon>
        <taxon>Alphaproteobacteria</taxon>
        <taxon>Rhodobacterales</taxon>
        <taxon>Paracoccaceae</taxon>
        <taxon>Roseinatronobacter</taxon>
    </lineage>
</organism>
<evidence type="ECO:0000256" key="9">
    <source>
        <dbReference type="ARBA" id="ARBA00023303"/>
    </source>
</evidence>
<dbReference type="HAMAP" id="MF_00454">
    <property type="entry name" value="FluC"/>
    <property type="match status" value="1"/>
</dbReference>
<keyword evidence="12" id="KW-0479">Metal-binding</keyword>
<keyword evidence="6 12" id="KW-0915">Sodium</keyword>
<dbReference type="STRING" id="441209.GCA_001870665_01561"/>
<dbReference type="Pfam" id="PF02537">
    <property type="entry name" value="CRCB"/>
    <property type="match status" value="1"/>
</dbReference>
<evidence type="ECO:0000256" key="8">
    <source>
        <dbReference type="ARBA" id="ARBA00023136"/>
    </source>
</evidence>
<feature type="binding site" evidence="12">
    <location>
        <position position="77"/>
    </location>
    <ligand>
        <name>Na(+)</name>
        <dbReference type="ChEBI" id="CHEBI:29101"/>
        <note>structural</note>
    </ligand>
</feature>
<dbReference type="Proteomes" id="UP000228948">
    <property type="component" value="Chromosome"/>
</dbReference>
<keyword evidence="8 12" id="KW-0472">Membrane</keyword>
<dbReference type="RefSeq" id="WP_071480470.1">
    <property type="nucleotide sequence ID" value="NZ_CP024899.1"/>
</dbReference>
<dbReference type="GO" id="GO:0062054">
    <property type="term" value="F:fluoride channel activity"/>
    <property type="evidence" value="ECO:0007669"/>
    <property type="project" value="UniProtKB-UniRule"/>
</dbReference>
<accession>A0A2K8KAD4</accession>
<evidence type="ECO:0000256" key="11">
    <source>
        <dbReference type="ARBA" id="ARBA00035585"/>
    </source>
</evidence>
<comment type="similarity">
    <text evidence="10 12">Belongs to the fluoride channel Fluc/FEX (TC 1.A.43) family.</text>
</comment>
<keyword evidence="3" id="KW-0997">Cell inner membrane</keyword>
<protein>
    <recommendedName>
        <fullName evidence="12">Fluoride-specific ion channel FluC</fullName>
    </recommendedName>
</protein>
<evidence type="ECO:0000256" key="10">
    <source>
        <dbReference type="ARBA" id="ARBA00035120"/>
    </source>
</evidence>
<keyword evidence="14" id="KW-1185">Reference proteome</keyword>
<dbReference type="GO" id="GO:0005886">
    <property type="term" value="C:plasma membrane"/>
    <property type="evidence" value="ECO:0007669"/>
    <property type="project" value="UniProtKB-SubCell"/>
</dbReference>
<gene>
    <name evidence="12" type="primary">fluC</name>
    <name evidence="12" type="synonym">crcB</name>
    <name evidence="13" type="ORF">BG454_08925</name>
</gene>
<name>A0A2K8KAD4_9RHOB</name>
<feature type="transmembrane region" description="Helical" evidence="12">
    <location>
        <begin position="94"/>
        <end position="116"/>
    </location>
</feature>
<keyword evidence="9 12" id="KW-0407">Ion channel</keyword>
<dbReference type="OrthoDB" id="9806299at2"/>
<feature type="transmembrane region" description="Helical" evidence="12">
    <location>
        <begin position="7"/>
        <end position="30"/>
    </location>
</feature>
<feature type="transmembrane region" description="Helical" evidence="12">
    <location>
        <begin position="36"/>
        <end position="56"/>
    </location>
</feature>
<evidence type="ECO:0000256" key="5">
    <source>
        <dbReference type="ARBA" id="ARBA00022989"/>
    </source>
</evidence>
<dbReference type="GO" id="GO:0140114">
    <property type="term" value="P:cellular detoxification of fluoride"/>
    <property type="evidence" value="ECO:0007669"/>
    <property type="project" value="UniProtKB-UniRule"/>
</dbReference>
<feature type="transmembrane region" description="Helical" evidence="12">
    <location>
        <begin position="68"/>
        <end position="88"/>
    </location>
</feature>
<evidence type="ECO:0000256" key="2">
    <source>
        <dbReference type="ARBA" id="ARBA00022475"/>
    </source>
</evidence>
<evidence type="ECO:0000256" key="6">
    <source>
        <dbReference type="ARBA" id="ARBA00023053"/>
    </source>
</evidence>